<dbReference type="Proteomes" id="UP001500908">
    <property type="component" value="Unassembled WGS sequence"/>
</dbReference>
<name>A0ABP7EVJ8_9ACTN</name>
<accession>A0ABP7EVJ8</accession>
<reference evidence="4" key="1">
    <citation type="journal article" date="2019" name="Int. J. Syst. Evol. Microbiol.">
        <title>The Global Catalogue of Microorganisms (GCM) 10K type strain sequencing project: providing services to taxonomists for standard genome sequencing and annotation.</title>
        <authorList>
            <consortium name="The Broad Institute Genomics Platform"/>
            <consortium name="The Broad Institute Genome Sequencing Center for Infectious Disease"/>
            <person name="Wu L."/>
            <person name="Ma J."/>
        </authorList>
    </citation>
    <scope>NUCLEOTIDE SEQUENCE [LARGE SCALE GENOMIC DNA]</scope>
    <source>
        <strain evidence="4">JCM 17137</strain>
    </source>
</reference>
<dbReference type="RefSeq" id="WP_344966470.1">
    <property type="nucleotide sequence ID" value="NZ_BAABDD010000001.1"/>
</dbReference>
<evidence type="ECO:0000313" key="4">
    <source>
        <dbReference type="Proteomes" id="UP001500908"/>
    </source>
</evidence>
<feature type="region of interest" description="Disordered" evidence="1">
    <location>
        <begin position="62"/>
        <end position="83"/>
    </location>
</feature>
<sequence length="83" mass="8244">MNKLHNFLTSRRTALENHPDQGASMLEYAAVVILVGLIASLVFGLGLQDQISDAIQNGVDQALSGGGGNGAGDGGGGGNAPAP</sequence>
<organism evidence="3 4">
    <name type="scientific">Salinactinospora qingdaonensis</name>
    <dbReference type="NCBI Taxonomy" id="702744"/>
    <lineage>
        <taxon>Bacteria</taxon>
        <taxon>Bacillati</taxon>
        <taxon>Actinomycetota</taxon>
        <taxon>Actinomycetes</taxon>
        <taxon>Streptosporangiales</taxon>
        <taxon>Nocardiopsidaceae</taxon>
        <taxon>Salinactinospora</taxon>
    </lineage>
</organism>
<feature type="compositionally biased region" description="Gly residues" evidence="1">
    <location>
        <begin position="64"/>
        <end position="83"/>
    </location>
</feature>
<proteinExistence type="predicted"/>
<comment type="caution">
    <text evidence="3">The sequence shown here is derived from an EMBL/GenBank/DDBJ whole genome shotgun (WGS) entry which is preliminary data.</text>
</comment>
<evidence type="ECO:0008006" key="5">
    <source>
        <dbReference type="Google" id="ProtNLM"/>
    </source>
</evidence>
<keyword evidence="4" id="KW-1185">Reference proteome</keyword>
<keyword evidence="2" id="KW-0812">Transmembrane</keyword>
<dbReference type="EMBL" id="BAABDD010000001">
    <property type="protein sequence ID" value="GAA3725802.1"/>
    <property type="molecule type" value="Genomic_DNA"/>
</dbReference>
<feature type="transmembrane region" description="Helical" evidence="2">
    <location>
        <begin position="28"/>
        <end position="47"/>
    </location>
</feature>
<evidence type="ECO:0000256" key="2">
    <source>
        <dbReference type="SAM" id="Phobius"/>
    </source>
</evidence>
<protein>
    <recommendedName>
        <fullName evidence="5">Pilus assembly protein Flp/PilA</fullName>
    </recommendedName>
</protein>
<keyword evidence="2" id="KW-0472">Membrane</keyword>
<evidence type="ECO:0000256" key="1">
    <source>
        <dbReference type="SAM" id="MobiDB-lite"/>
    </source>
</evidence>
<gene>
    <name evidence="3" type="ORF">GCM10022402_03160</name>
</gene>
<keyword evidence="2" id="KW-1133">Transmembrane helix</keyword>
<evidence type="ECO:0000313" key="3">
    <source>
        <dbReference type="EMBL" id="GAA3725802.1"/>
    </source>
</evidence>